<name>E1IF50_9CHLR</name>
<accession>E1IF50</accession>
<dbReference type="AlphaFoldDB" id="E1IF50"/>
<dbReference type="InterPro" id="IPR024983">
    <property type="entry name" value="CHAT_dom"/>
</dbReference>
<dbReference type="EMBL" id="ADVR01000081">
    <property type="protein sequence ID" value="EFO80191.1"/>
    <property type="molecule type" value="Genomic_DNA"/>
</dbReference>
<sequence>MPTADLELTITRAADGTTTAALRVELPTRRAEWPPEPISLDATALCALTSHSDAYGAALTAMIFTPALREGWQRVRGFAEGGHAVRVRLVLMGDDGLHALRWELLRDPVSNAPLAASEHTPFSRFMVTTSLAEVQAPAKPTLHAVIAVANPELPPSYRLSPVDVAAEVERAQRGLGDLAATILDGREGRPLASLATIAAALREETSILYLVCHGTLAKDEPYLFLEMDGSGAYQPTAGAALVQQITALTRRPLLVVLASCQGAGNTYEMLAALGPQLARVGIGAVIAMQGNVPMELVAQLTPRLFTELRRDGQIDRALAAARAALHQHPDWWMPTLWMAVRDGALWRAEVPVAAPTPNITIGTVQQITINGGSVGSIIGTNSGNPPAPAGAQSEAITHQHTLLATHRRTLGHYLQQLAVFGTAYAPPHIMHGATEARTGIARAKAALRTLGVMVEDLPDDTL</sequence>
<evidence type="ECO:0000313" key="3">
    <source>
        <dbReference type="Proteomes" id="UP000054010"/>
    </source>
</evidence>
<protein>
    <recommendedName>
        <fullName evidence="1">CHAT domain-containing protein</fullName>
    </recommendedName>
</protein>
<dbReference type="Pfam" id="PF12770">
    <property type="entry name" value="CHAT"/>
    <property type="match status" value="1"/>
</dbReference>
<dbReference type="eggNOG" id="COG4995">
    <property type="taxonomic scope" value="Bacteria"/>
</dbReference>
<gene>
    <name evidence="2" type="ORF">OSCT_1951</name>
</gene>
<proteinExistence type="predicted"/>
<dbReference type="HOGENOM" id="CLU_591662_0_0_0"/>
<evidence type="ECO:0000259" key="1">
    <source>
        <dbReference type="Pfam" id="PF12770"/>
    </source>
</evidence>
<keyword evidence="3" id="KW-1185">Reference proteome</keyword>
<feature type="domain" description="CHAT" evidence="1">
    <location>
        <begin position="54"/>
        <end position="332"/>
    </location>
</feature>
<dbReference type="STRING" id="765420.OSCT_1951"/>
<reference evidence="2 3" key="1">
    <citation type="journal article" date="2011" name="J. Bacteriol.">
        <title>Draft genome sequence of the anoxygenic filamentous phototrophic bacterium Oscillochloris trichoides subsp. DG-6.</title>
        <authorList>
            <person name="Kuznetsov B.B."/>
            <person name="Ivanovsky R.N."/>
            <person name="Keppen O.I."/>
            <person name="Sukhacheva M.V."/>
            <person name="Bumazhkin B.K."/>
            <person name="Patutina E.O."/>
            <person name="Beletsky A.V."/>
            <person name="Mardanov A.V."/>
            <person name="Baslerov R.V."/>
            <person name="Panteleeva A.N."/>
            <person name="Kolganova T.V."/>
            <person name="Ravin N.V."/>
            <person name="Skryabin K.G."/>
        </authorList>
    </citation>
    <scope>NUCLEOTIDE SEQUENCE [LARGE SCALE GENOMIC DNA]</scope>
    <source>
        <strain evidence="2 3">DG-6</strain>
    </source>
</reference>
<organism evidence="2 3">
    <name type="scientific">Oscillochloris trichoides DG-6</name>
    <dbReference type="NCBI Taxonomy" id="765420"/>
    <lineage>
        <taxon>Bacteria</taxon>
        <taxon>Bacillati</taxon>
        <taxon>Chloroflexota</taxon>
        <taxon>Chloroflexia</taxon>
        <taxon>Chloroflexales</taxon>
        <taxon>Chloroflexineae</taxon>
        <taxon>Oscillochloridaceae</taxon>
        <taxon>Oscillochloris</taxon>
    </lineage>
</organism>
<evidence type="ECO:0000313" key="2">
    <source>
        <dbReference type="EMBL" id="EFO80191.1"/>
    </source>
</evidence>
<dbReference type="OrthoDB" id="163100at2"/>
<comment type="caution">
    <text evidence="2">The sequence shown here is derived from an EMBL/GenBank/DDBJ whole genome shotgun (WGS) entry which is preliminary data.</text>
</comment>
<dbReference type="Proteomes" id="UP000054010">
    <property type="component" value="Unassembled WGS sequence"/>
</dbReference>